<protein>
    <submittedName>
        <fullName evidence="3">SUEL-type lectin domain-containing protein</fullName>
    </submittedName>
</protein>
<evidence type="ECO:0000313" key="1">
    <source>
        <dbReference type="EMBL" id="VDP15146.1"/>
    </source>
</evidence>
<reference evidence="1 2" key="2">
    <citation type="submission" date="2018-11" db="EMBL/GenBank/DDBJ databases">
        <authorList>
            <consortium name="Pathogen Informatics"/>
        </authorList>
    </citation>
    <scope>NUCLEOTIDE SEQUENCE [LARGE SCALE GENOMIC DNA]</scope>
</reference>
<dbReference type="WBParaSite" id="SBAD_0000834801-mRNA-1">
    <property type="protein sequence ID" value="SBAD_0000834801-mRNA-1"/>
    <property type="gene ID" value="SBAD_0000834801"/>
</dbReference>
<name>A0A183IWQ2_9BILA</name>
<proteinExistence type="predicted"/>
<evidence type="ECO:0000313" key="3">
    <source>
        <dbReference type="WBParaSite" id="SBAD_0000834801-mRNA-1"/>
    </source>
</evidence>
<dbReference type="EMBL" id="UZAM01011196">
    <property type="protein sequence ID" value="VDP15146.1"/>
    <property type="molecule type" value="Genomic_DNA"/>
</dbReference>
<dbReference type="Proteomes" id="UP000270296">
    <property type="component" value="Unassembled WGS sequence"/>
</dbReference>
<gene>
    <name evidence="1" type="ORF">SBAD_LOCUS8049</name>
</gene>
<reference evidence="3" key="1">
    <citation type="submission" date="2016-06" db="UniProtKB">
        <authorList>
            <consortium name="WormBaseParasite"/>
        </authorList>
    </citation>
    <scope>IDENTIFICATION</scope>
</reference>
<evidence type="ECO:0000313" key="2">
    <source>
        <dbReference type="Proteomes" id="UP000270296"/>
    </source>
</evidence>
<keyword evidence="2" id="KW-1185">Reference proteome</keyword>
<sequence length="111" mass="12415">MDHMLHTCVQKYGHVVYKSTACSAETPCTSEEAQSTLSDQGLTSSEEHAQGCITDEGYEMSIGEVKVICHVKHSCLKSEYGLIYLRQPCGEITDCSDFESHEIFDEFENLL</sequence>
<organism evidence="3">
    <name type="scientific">Soboliphyme baturini</name>
    <dbReference type="NCBI Taxonomy" id="241478"/>
    <lineage>
        <taxon>Eukaryota</taxon>
        <taxon>Metazoa</taxon>
        <taxon>Ecdysozoa</taxon>
        <taxon>Nematoda</taxon>
        <taxon>Enoplea</taxon>
        <taxon>Dorylaimia</taxon>
        <taxon>Dioctophymatida</taxon>
        <taxon>Dioctophymatoidea</taxon>
        <taxon>Soboliphymatidae</taxon>
        <taxon>Soboliphyme</taxon>
    </lineage>
</organism>
<dbReference type="AlphaFoldDB" id="A0A183IWQ2"/>
<accession>A0A183IWQ2</accession>